<protein>
    <submittedName>
        <fullName evidence="1">Uncharacterized protein</fullName>
    </submittedName>
</protein>
<sequence>VYMIINSEYYGQAKCQACLGLTAELAEEEGGNILPIHGGCVKVFDKGIILIAPTGTGKTTHTYALALWGKPGETAIHSDDWVFVDLKTYKVYPSERKFYLRTNIVDAFPEFTDKILNSLLENADPSDLAKDMVARCVIDPVEMLGEDRVVREVTADAVWLFKRDYWDPHVVVKLSPTKAIEVLEDGRVYRYAYKRRNASGVPALIEKINEPYYNPYLIDLSEAKQPIRRMMYFKLFKKAQPYWVNTRLSIDQMQRILRKLALGEIDKAVVEGEEVILYKDKSVVGREVAEPA</sequence>
<dbReference type="InterPro" id="IPR027417">
    <property type="entry name" value="P-loop_NTPase"/>
</dbReference>
<dbReference type="Gene3D" id="3.40.50.300">
    <property type="entry name" value="P-loop containing nucleotide triphosphate hydrolases"/>
    <property type="match status" value="1"/>
</dbReference>
<dbReference type="SUPFAM" id="SSF53795">
    <property type="entry name" value="PEP carboxykinase-like"/>
    <property type="match status" value="1"/>
</dbReference>
<dbReference type="AlphaFoldDB" id="A0A497EY86"/>
<accession>A0A497EY86</accession>
<evidence type="ECO:0000313" key="1">
    <source>
        <dbReference type="EMBL" id="RLE52185.1"/>
    </source>
</evidence>
<evidence type="ECO:0000313" key="2">
    <source>
        <dbReference type="Proteomes" id="UP000272051"/>
    </source>
</evidence>
<dbReference type="Proteomes" id="UP000272051">
    <property type="component" value="Unassembled WGS sequence"/>
</dbReference>
<feature type="non-terminal residue" evidence="1">
    <location>
        <position position="1"/>
    </location>
</feature>
<gene>
    <name evidence="1" type="ORF">DRJ33_04325</name>
</gene>
<comment type="caution">
    <text evidence="1">The sequence shown here is derived from an EMBL/GenBank/DDBJ whole genome shotgun (WGS) entry which is preliminary data.</text>
</comment>
<organism evidence="1 2">
    <name type="scientific">Thermoproteota archaeon</name>
    <dbReference type="NCBI Taxonomy" id="2056631"/>
    <lineage>
        <taxon>Archaea</taxon>
        <taxon>Thermoproteota</taxon>
    </lineage>
</organism>
<reference evidence="1 2" key="1">
    <citation type="submission" date="2018-06" db="EMBL/GenBank/DDBJ databases">
        <title>Extensive metabolic versatility and redundancy in microbially diverse, dynamic hydrothermal sediments.</title>
        <authorList>
            <person name="Dombrowski N."/>
            <person name="Teske A."/>
            <person name="Baker B.J."/>
        </authorList>
    </citation>
    <scope>NUCLEOTIDE SEQUENCE [LARGE SCALE GENOMIC DNA]</scope>
    <source>
        <strain evidence="1">B34_G17</strain>
    </source>
</reference>
<proteinExistence type="predicted"/>
<dbReference type="EMBL" id="QMQX01000063">
    <property type="protein sequence ID" value="RLE52185.1"/>
    <property type="molecule type" value="Genomic_DNA"/>
</dbReference>
<name>A0A497EY86_9CREN</name>